<protein>
    <submittedName>
        <fullName evidence="4">Amidohydrolase RutB</fullName>
    </submittedName>
</protein>
<dbReference type="InterPro" id="IPR000868">
    <property type="entry name" value="Isochorismatase-like_dom"/>
</dbReference>
<evidence type="ECO:0000259" key="3">
    <source>
        <dbReference type="Pfam" id="PF00857"/>
    </source>
</evidence>
<dbReference type="STRING" id="1236971.JCM9152_1216"/>
<dbReference type="PANTHER" id="PTHR43540">
    <property type="entry name" value="PEROXYUREIDOACRYLATE/UREIDOACRYLATE AMIDOHYDROLASE-RELATED"/>
    <property type="match status" value="1"/>
</dbReference>
<dbReference type="RefSeq" id="WP_052015630.1">
    <property type="nucleotide sequence ID" value="NZ_BAUU01000007.1"/>
</dbReference>
<dbReference type="InterPro" id="IPR036380">
    <property type="entry name" value="Isochorismatase-like_sf"/>
</dbReference>
<comment type="caution">
    <text evidence="4">The sequence shown here is derived from an EMBL/GenBank/DDBJ whole genome shotgun (WGS) entry which is preliminary data.</text>
</comment>
<feature type="domain" description="Isochorismatase-like" evidence="3">
    <location>
        <begin position="14"/>
        <end position="198"/>
    </location>
</feature>
<evidence type="ECO:0000313" key="5">
    <source>
        <dbReference type="Proteomes" id="UP000018895"/>
    </source>
</evidence>
<evidence type="ECO:0000313" key="4">
    <source>
        <dbReference type="EMBL" id="GAE29830.1"/>
    </source>
</evidence>
<evidence type="ECO:0000256" key="2">
    <source>
        <dbReference type="ARBA" id="ARBA00022801"/>
    </source>
</evidence>
<dbReference type="GO" id="GO:0016787">
    <property type="term" value="F:hydrolase activity"/>
    <property type="evidence" value="ECO:0007669"/>
    <property type="project" value="UniProtKB-KW"/>
</dbReference>
<dbReference type="InterPro" id="IPR050272">
    <property type="entry name" value="Isochorismatase-like_hydrls"/>
</dbReference>
<reference evidence="4" key="1">
    <citation type="journal article" date="2014" name="Genome Announc.">
        <title>Draft Genome Sequences of Three Alkaliphilic Bacillus Strains, Bacillus wakoensis JCM 9140T, Bacillus akibai JCM 9157T, and Bacillus hemicellulosilyticus JCM 9152T.</title>
        <authorList>
            <person name="Yuki M."/>
            <person name="Oshima K."/>
            <person name="Suda W."/>
            <person name="Oshida Y."/>
            <person name="Kitamura K."/>
            <person name="Iida T."/>
            <person name="Hattori M."/>
            <person name="Ohkuma M."/>
        </authorList>
    </citation>
    <scope>NUCLEOTIDE SEQUENCE [LARGE SCALE GENOMIC DNA]</scope>
    <source>
        <strain evidence="4">JCM 9152</strain>
    </source>
</reference>
<dbReference type="PANTHER" id="PTHR43540:SF6">
    <property type="entry name" value="ISOCHORISMATASE-LIKE DOMAIN-CONTAINING PROTEIN"/>
    <property type="match status" value="1"/>
</dbReference>
<dbReference type="Proteomes" id="UP000018895">
    <property type="component" value="Unassembled WGS sequence"/>
</dbReference>
<dbReference type="SUPFAM" id="SSF52499">
    <property type="entry name" value="Isochorismatase-like hydrolases"/>
    <property type="match status" value="1"/>
</dbReference>
<evidence type="ECO:0000256" key="1">
    <source>
        <dbReference type="ARBA" id="ARBA00006336"/>
    </source>
</evidence>
<keyword evidence="2 4" id="KW-0378">Hydrolase</keyword>
<dbReference type="Gene3D" id="3.40.50.850">
    <property type="entry name" value="Isochorismatase-like"/>
    <property type="match status" value="1"/>
</dbReference>
<organism evidence="4 5">
    <name type="scientific">Halalkalibacter hemicellulosilyticusJCM 9152</name>
    <dbReference type="NCBI Taxonomy" id="1236971"/>
    <lineage>
        <taxon>Bacteria</taxon>
        <taxon>Bacillati</taxon>
        <taxon>Bacillota</taxon>
        <taxon>Bacilli</taxon>
        <taxon>Bacillales</taxon>
        <taxon>Bacillaceae</taxon>
        <taxon>Halalkalibacter</taxon>
    </lineage>
</organism>
<dbReference type="EMBL" id="BAUU01000007">
    <property type="protein sequence ID" value="GAE29830.1"/>
    <property type="molecule type" value="Genomic_DNA"/>
</dbReference>
<dbReference type="AlphaFoldDB" id="W4QCR5"/>
<dbReference type="CDD" id="cd00431">
    <property type="entry name" value="cysteine_hydrolases"/>
    <property type="match status" value="1"/>
</dbReference>
<accession>W4QCR5</accession>
<name>W4QCR5_9BACI</name>
<dbReference type="Pfam" id="PF00857">
    <property type="entry name" value="Isochorismatase"/>
    <property type="match status" value="1"/>
</dbReference>
<proteinExistence type="inferred from homology"/>
<gene>
    <name evidence="4" type="ORF">JCM9152_1216</name>
</gene>
<sequence>MAYDSYYLCRTLSSALVVVDMQNDFVANEGAFRQAGYEVDHYQALEPTIMLMIEQARKEKIPVIFLKMVHSKENDGNGAWVQRRKEKQHPNSCRAGTWGCNFYNLLQPVEGDYVVVKHRYSAFMNEQFDQLLQSLQIDTMIMTGINTNTCVESTARDAHQRDYHVVVISDATACAFPDAYEPSLRNIDRHFGSVISSEKWLSLF</sequence>
<keyword evidence="5" id="KW-1185">Reference proteome</keyword>
<comment type="similarity">
    <text evidence="1">Belongs to the isochorismatase family.</text>
</comment>